<evidence type="ECO:0000313" key="3">
    <source>
        <dbReference type="Proteomes" id="UP000199220"/>
    </source>
</evidence>
<evidence type="ECO:0000256" key="1">
    <source>
        <dbReference type="SAM" id="MobiDB-lite"/>
    </source>
</evidence>
<dbReference type="EMBL" id="FNTX01000002">
    <property type="protein sequence ID" value="SEE80562.1"/>
    <property type="molecule type" value="Genomic_DNA"/>
</dbReference>
<sequence length="108" mass="11486">MADVPGTVTLETRVIERLAARAAANAAREPQNQPRPRAKARADVAGRRARVLVETAAFWPEPAATAGARIAARVRQELADFAGVQADQVNVAVVDVLMPGPPTPRTVR</sequence>
<keyword evidence="3" id="KW-1185">Reference proteome</keyword>
<accession>A0A1H5LU35</accession>
<evidence type="ECO:0008006" key="4">
    <source>
        <dbReference type="Google" id="ProtNLM"/>
    </source>
</evidence>
<gene>
    <name evidence="2" type="ORF">SAMN04488554_2982</name>
</gene>
<evidence type="ECO:0000313" key="2">
    <source>
        <dbReference type="EMBL" id="SEE80562.1"/>
    </source>
</evidence>
<protein>
    <recommendedName>
        <fullName evidence="4">Asp23/Gls24 family envelope stress response protein</fullName>
    </recommendedName>
</protein>
<dbReference type="RefSeq" id="WP_089773852.1">
    <property type="nucleotide sequence ID" value="NZ_FNTX01000002.1"/>
</dbReference>
<reference evidence="3" key="1">
    <citation type="submission" date="2016-10" db="EMBL/GenBank/DDBJ databases">
        <authorList>
            <person name="Varghese N."/>
            <person name="Submissions S."/>
        </authorList>
    </citation>
    <scope>NUCLEOTIDE SEQUENCE [LARGE SCALE GENOMIC DNA]</scope>
    <source>
        <strain evidence="3">DSM 21368</strain>
    </source>
</reference>
<proteinExistence type="predicted"/>
<organism evidence="2 3">
    <name type="scientific">Ruania alba</name>
    <dbReference type="NCBI Taxonomy" id="648782"/>
    <lineage>
        <taxon>Bacteria</taxon>
        <taxon>Bacillati</taxon>
        <taxon>Actinomycetota</taxon>
        <taxon>Actinomycetes</taxon>
        <taxon>Micrococcales</taxon>
        <taxon>Ruaniaceae</taxon>
        <taxon>Ruania</taxon>
    </lineage>
</organism>
<name>A0A1H5LU35_9MICO</name>
<dbReference type="STRING" id="648782.SAMN04488554_2982"/>
<feature type="region of interest" description="Disordered" evidence="1">
    <location>
        <begin position="23"/>
        <end position="44"/>
    </location>
</feature>
<dbReference type="AlphaFoldDB" id="A0A1H5LU35"/>
<dbReference type="Proteomes" id="UP000199220">
    <property type="component" value="Unassembled WGS sequence"/>
</dbReference>